<accession>A0A0F3N6R8</accession>
<organism evidence="1 2">
    <name type="scientific">Rickettsia amblyommatis str. Ac/Pa</name>
    <dbReference type="NCBI Taxonomy" id="1359164"/>
    <lineage>
        <taxon>Bacteria</taxon>
        <taxon>Pseudomonadati</taxon>
        <taxon>Pseudomonadota</taxon>
        <taxon>Alphaproteobacteria</taxon>
        <taxon>Rickettsiales</taxon>
        <taxon>Rickettsiaceae</taxon>
        <taxon>Rickettsieae</taxon>
        <taxon>Rickettsia</taxon>
        <taxon>spotted fever group</taxon>
    </lineage>
</organism>
<dbReference type="EMBL" id="LANR01000001">
    <property type="protein sequence ID" value="KJV62604.1"/>
    <property type="molecule type" value="Genomic_DNA"/>
</dbReference>
<dbReference type="PATRIC" id="fig|1359164.3.peg.1621"/>
<evidence type="ECO:0000313" key="2">
    <source>
        <dbReference type="Proteomes" id="UP000033556"/>
    </source>
</evidence>
<evidence type="ECO:0000313" key="1">
    <source>
        <dbReference type="EMBL" id="KJV62604.1"/>
    </source>
</evidence>
<name>A0A0F3N6R8_RICAM</name>
<reference evidence="1 2" key="1">
    <citation type="submission" date="2015-01" db="EMBL/GenBank/DDBJ databases">
        <title>Genome Sequencing of Rickettsiales.</title>
        <authorList>
            <person name="Daugherty S.C."/>
            <person name="Su Q."/>
            <person name="Abolude K."/>
            <person name="Beier-Sexton M."/>
            <person name="Carlyon J.A."/>
            <person name="Carter R."/>
            <person name="Day N.P."/>
            <person name="Dumler S.J."/>
            <person name="Dyachenko V."/>
            <person name="Godinez A."/>
            <person name="Kurtti T.J."/>
            <person name="Lichay M."/>
            <person name="Mullins K.E."/>
            <person name="Ott S."/>
            <person name="Pappas-Brown V."/>
            <person name="Paris D.H."/>
            <person name="Patel P."/>
            <person name="Richards A.L."/>
            <person name="Sadzewicz L."/>
            <person name="Sears K."/>
            <person name="Seidman D."/>
            <person name="Sengamalay N."/>
            <person name="Stenos J."/>
            <person name="Tallon L.J."/>
            <person name="Vincent G."/>
            <person name="Fraser C.M."/>
            <person name="Munderloh U."/>
            <person name="Dunning-Hotopp J.C."/>
        </authorList>
    </citation>
    <scope>NUCLEOTIDE SEQUENCE [LARGE SCALE GENOMIC DNA]</scope>
    <source>
        <strain evidence="1 2">Ac/Pa</strain>
    </source>
</reference>
<dbReference type="RefSeq" id="WP_155845506.1">
    <property type="nucleotide sequence ID" value="NZ_LANR01000001.1"/>
</dbReference>
<sequence length="72" mass="8606">MCTNRVITKEAMRKFFKNQIKDIQNYLLLASKEEIVQIKNAEYRWLMHYDSGIPTKNDLKEIMNIITKANKE</sequence>
<comment type="caution">
    <text evidence="1">The sequence shown here is derived from an EMBL/GenBank/DDBJ whole genome shotgun (WGS) entry which is preliminary data.</text>
</comment>
<dbReference type="AlphaFoldDB" id="A0A0F3N6R8"/>
<keyword evidence="2" id="KW-1185">Reference proteome</keyword>
<proteinExistence type="predicted"/>
<protein>
    <submittedName>
        <fullName evidence="1">Uncharacterized protein</fullName>
    </submittedName>
</protein>
<dbReference type="Proteomes" id="UP000033556">
    <property type="component" value="Unassembled WGS sequence"/>
</dbReference>
<gene>
    <name evidence="1" type="ORF">APHACPA_1635</name>
</gene>